<name>A0A2P5HIQ2_DIAHE</name>
<dbReference type="Gene3D" id="3.10.10.10">
    <property type="entry name" value="HIV Type 1 Reverse Transcriptase, subunit A, domain 1"/>
    <property type="match status" value="1"/>
</dbReference>
<dbReference type="InterPro" id="IPR043128">
    <property type="entry name" value="Rev_trsase/Diguanyl_cyclase"/>
</dbReference>
<keyword evidence="2" id="KW-0496">Mitochondrion</keyword>
<evidence type="ECO:0000256" key="2">
    <source>
        <dbReference type="ARBA" id="ARBA00023128"/>
    </source>
</evidence>
<evidence type="ECO:0000313" key="5">
    <source>
        <dbReference type="Proteomes" id="UP000094444"/>
    </source>
</evidence>
<evidence type="ECO:0000256" key="3">
    <source>
        <dbReference type="SAM" id="Coils"/>
    </source>
</evidence>
<comment type="subcellular location">
    <subcellularLocation>
        <location evidence="1">Mitochondrion</location>
    </subcellularLocation>
</comment>
<reference evidence="4" key="1">
    <citation type="submission" date="2017-09" db="EMBL/GenBank/DDBJ databases">
        <title>Polyketide synthases of a Diaporthe helianthi virulent isolate.</title>
        <authorList>
            <person name="Baroncelli R."/>
        </authorList>
    </citation>
    <scope>NUCLEOTIDE SEQUENCE [LARGE SCALE GENOMIC DNA]</scope>
    <source>
        <strain evidence="4">7/96</strain>
    </source>
</reference>
<dbReference type="InParanoid" id="A0A2P5HIQ2"/>
<evidence type="ECO:0000256" key="1">
    <source>
        <dbReference type="ARBA" id="ARBA00004173"/>
    </source>
</evidence>
<accession>A0A2P5HIQ2</accession>
<keyword evidence="5" id="KW-1185">Reference proteome</keyword>
<dbReference type="Proteomes" id="UP000094444">
    <property type="component" value="Unassembled WGS sequence"/>
</dbReference>
<dbReference type="AlphaFoldDB" id="A0A2P5HIQ2"/>
<dbReference type="OrthoDB" id="5106181at2759"/>
<gene>
    <name evidence="4" type="ORF">DHEL01_v211475</name>
</gene>
<dbReference type="SUPFAM" id="SSF56672">
    <property type="entry name" value="DNA/RNA polymerases"/>
    <property type="match status" value="1"/>
</dbReference>
<dbReference type="GO" id="GO:0005739">
    <property type="term" value="C:mitochondrion"/>
    <property type="evidence" value="ECO:0007669"/>
    <property type="project" value="UniProtKB-SubCell"/>
</dbReference>
<keyword evidence="3" id="KW-0175">Coiled coil</keyword>
<proteinExistence type="predicted"/>
<organism evidence="4 5">
    <name type="scientific">Diaporthe helianthi</name>
    <dbReference type="NCBI Taxonomy" id="158607"/>
    <lineage>
        <taxon>Eukaryota</taxon>
        <taxon>Fungi</taxon>
        <taxon>Dikarya</taxon>
        <taxon>Ascomycota</taxon>
        <taxon>Pezizomycotina</taxon>
        <taxon>Sordariomycetes</taxon>
        <taxon>Sordariomycetidae</taxon>
        <taxon>Diaporthales</taxon>
        <taxon>Diaporthaceae</taxon>
        <taxon>Diaporthe</taxon>
    </lineage>
</organism>
<sequence>MAPHGIHSLQQNLAVGSAEDGCSSGGYLFHSVHIGLVVFISSITRLGHDDDVLFLGGGGRLFWVRIIVKGAGRGGHMVLQESAHFTFHSVGEHADGTPGLATQTATAWIVAEDELSAGCLLSKEWIHPREAIIDYNDCKVTYPVCRNFGVPAEVVNKNGNPVIRKVTTLKRMALRPGESALVPVDYHALPKGRSFMFTSTHPTALNAMIDSTVPNVVTIHNASDKDIVFNRRTRIGTIHECEDAAYFVATFAGGVKALHAATAVGTAAPISQPVSADLADGIDPPKTYDMLPPGIPGSLNIRTPFDAPSLVTDDGLHIYNADPIAAQKIKRIKEELPDLWIDKGPIDLPEDQQMKVPLIDGWQTSKLNARRYPMSKKAEVTMDELHGRLHAQGRMEYATGVCPFALPCFVVYRTVHGVEKGRVVTDLGILNKWAVPDNYPLPLQNDVLDAARGKKYLAVISSGMRALEEVRQEYREAKEALRGYLQQPLIARGIMKENESGSFENMLEITEEDDETIKAFSRWLDAFQPVNCESCCCLS</sequence>
<protein>
    <submittedName>
        <fullName evidence="4">Uncharacterized protein</fullName>
    </submittedName>
</protein>
<feature type="coiled-coil region" evidence="3">
    <location>
        <begin position="460"/>
        <end position="487"/>
    </location>
</feature>
<comment type="caution">
    <text evidence="4">The sequence shown here is derived from an EMBL/GenBank/DDBJ whole genome shotgun (WGS) entry which is preliminary data.</text>
</comment>
<evidence type="ECO:0000313" key="4">
    <source>
        <dbReference type="EMBL" id="POS70130.1"/>
    </source>
</evidence>
<dbReference type="InterPro" id="IPR043502">
    <property type="entry name" value="DNA/RNA_pol_sf"/>
</dbReference>
<dbReference type="Gene3D" id="3.30.70.270">
    <property type="match status" value="1"/>
</dbReference>
<dbReference type="EMBL" id="MAVT02001785">
    <property type="protein sequence ID" value="POS70130.1"/>
    <property type="molecule type" value="Genomic_DNA"/>
</dbReference>